<keyword evidence="3" id="KW-0238">DNA-binding</keyword>
<evidence type="ECO:0000259" key="8">
    <source>
        <dbReference type="PROSITE" id="PS51293"/>
    </source>
</evidence>
<evidence type="ECO:0000256" key="2">
    <source>
        <dbReference type="ARBA" id="ARBA00023015"/>
    </source>
</evidence>
<gene>
    <name evidence="10" type="ORF">POM88_038019</name>
</gene>
<comment type="subcellular location">
    <subcellularLocation>
        <location evidence="1">Nucleus</location>
    </subcellularLocation>
</comment>
<evidence type="ECO:0000256" key="4">
    <source>
        <dbReference type="ARBA" id="ARBA00023163"/>
    </source>
</evidence>
<dbReference type="GO" id="GO:0005634">
    <property type="term" value="C:nucleus"/>
    <property type="evidence" value="ECO:0007669"/>
    <property type="project" value="UniProtKB-SubCell"/>
</dbReference>
<reference evidence="10" key="2">
    <citation type="submission" date="2023-05" db="EMBL/GenBank/DDBJ databases">
        <authorList>
            <person name="Schelkunov M.I."/>
        </authorList>
    </citation>
    <scope>NUCLEOTIDE SEQUENCE</scope>
    <source>
        <strain evidence="10">Hsosn_3</strain>
        <tissue evidence="10">Leaf</tissue>
    </source>
</reference>
<dbReference type="InterPro" id="IPR017930">
    <property type="entry name" value="Myb_dom"/>
</dbReference>
<organism evidence="10 11">
    <name type="scientific">Heracleum sosnowskyi</name>
    <dbReference type="NCBI Taxonomy" id="360622"/>
    <lineage>
        <taxon>Eukaryota</taxon>
        <taxon>Viridiplantae</taxon>
        <taxon>Streptophyta</taxon>
        <taxon>Embryophyta</taxon>
        <taxon>Tracheophyta</taxon>
        <taxon>Spermatophyta</taxon>
        <taxon>Magnoliopsida</taxon>
        <taxon>eudicotyledons</taxon>
        <taxon>Gunneridae</taxon>
        <taxon>Pentapetalae</taxon>
        <taxon>asterids</taxon>
        <taxon>campanulids</taxon>
        <taxon>Apiales</taxon>
        <taxon>Apiaceae</taxon>
        <taxon>Apioideae</taxon>
        <taxon>apioid superclade</taxon>
        <taxon>Tordylieae</taxon>
        <taxon>Tordyliinae</taxon>
        <taxon>Heracleum</taxon>
    </lineage>
</organism>
<dbReference type="InterPro" id="IPR006447">
    <property type="entry name" value="Myb_dom_plants"/>
</dbReference>
<comment type="caution">
    <text evidence="10">The sequence shown here is derived from an EMBL/GenBank/DDBJ whole genome shotgun (WGS) entry which is preliminary data.</text>
</comment>
<evidence type="ECO:0000259" key="9">
    <source>
        <dbReference type="PROSITE" id="PS51294"/>
    </source>
</evidence>
<feature type="domain" description="HTH myb-type" evidence="9">
    <location>
        <begin position="59"/>
        <end position="113"/>
    </location>
</feature>
<evidence type="ECO:0000259" key="7">
    <source>
        <dbReference type="PROSITE" id="PS50090"/>
    </source>
</evidence>
<name>A0AAD8MGD1_9APIA</name>
<dbReference type="InterPro" id="IPR001005">
    <property type="entry name" value="SANT/Myb"/>
</dbReference>
<dbReference type="Proteomes" id="UP001237642">
    <property type="component" value="Unassembled WGS sequence"/>
</dbReference>
<keyword evidence="11" id="KW-1185">Reference proteome</keyword>
<feature type="region of interest" description="Disordered" evidence="6">
    <location>
        <begin position="1"/>
        <end position="21"/>
    </location>
</feature>
<dbReference type="PANTHER" id="PTHR12802:SF155">
    <property type="entry name" value="DEUBIQUITINASE MYSM1"/>
    <property type="match status" value="1"/>
</dbReference>
<proteinExistence type="predicted"/>
<dbReference type="EMBL" id="JAUIZM010000008">
    <property type="protein sequence ID" value="KAK1371927.1"/>
    <property type="molecule type" value="Genomic_DNA"/>
</dbReference>
<feature type="domain" description="SANT" evidence="8">
    <location>
        <begin position="62"/>
        <end position="113"/>
    </location>
</feature>
<evidence type="ECO:0000256" key="1">
    <source>
        <dbReference type="ARBA" id="ARBA00004123"/>
    </source>
</evidence>
<feature type="domain" description="Myb-like" evidence="7">
    <location>
        <begin position="59"/>
        <end position="109"/>
    </location>
</feature>
<dbReference type="NCBIfam" id="TIGR01557">
    <property type="entry name" value="myb_SHAQKYF"/>
    <property type="match status" value="1"/>
</dbReference>
<dbReference type="PANTHER" id="PTHR12802">
    <property type="entry name" value="SWI/SNF COMPLEX-RELATED"/>
    <property type="match status" value="1"/>
</dbReference>
<dbReference type="SMART" id="SM00717">
    <property type="entry name" value="SANT"/>
    <property type="match status" value="1"/>
</dbReference>
<dbReference type="GO" id="GO:0010468">
    <property type="term" value="P:regulation of gene expression"/>
    <property type="evidence" value="ECO:0007669"/>
    <property type="project" value="UniProtKB-ARBA"/>
</dbReference>
<dbReference type="GO" id="GO:0003677">
    <property type="term" value="F:DNA binding"/>
    <property type="evidence" value="ECO:0007669"/>
    <property type="project" value="UniProtKB-KW"/>
</dbReference>
<protein>
    <submittedName>
        <fullName evidence="10">Myb transcription factor</fullName>
    </submittedName>
</protein>
<dbReference type="CDD" id="cd00167">
    <property type="entry name" value="SANT"/>
    <property type="match status" value="1"/>
</dbReference>
<dbReference type="InterPro" id="IPR009057">
    <property type="entry name" value="Homeodomain-like_sf"/>
</dbReference>
<evidence type="ECO:0000256" key="5">
    <source>
        <dbReference type="ARBA" id="ARBA00023242"/>
    </source>
</evidence>
<keyword evidence="2" id="KW-0805">Transcription regulation</keyword>
<dbReference type="PROSITE" id="PS51294">
    <property type="entry name" value="HTH_MYB"/>
    <property type="match status" value="1"/>
</dbReference>
<dbReference type="FunFam" id="1.10.10.60:FF:000023">
    <property type="entry name" value="protein REVEILLE 6 isoform X1"/>
    <property type="match status" value="1"/>
</dbReference>
<evidence type="ECO:0000256" key="3">
    <source>
        <dbReference type="ARBA" id="ARBA00023125"/>
    </source>
</evidence>
<dbReference type="Pfam" id="PF00249">
    <property type="entry name" value="Myb_DNA-binding"/>
    <property type="match status" value="1"/>
</dbReference>
<evidence type="ECO:0000313" key="11">
    <source>
        <dbReference type="Proteomes" id="UP001237642"/>
    </source>
</evidence>
<feature type="compositionally biased region" description="Basic and acidic residues" evidence="6">
    <location>
        <begin position="1"/>
        <end position="12"/>
    </location>
</feature>
<dbReference type="PROSITE" id="PS50090">
    <property type="entry name" value="MYB_LIKE"/>
    <property type="match status" value="1"/>
</dbReference>
<dbReference type="PROSITE" id="PS51293">
    <property type="entry name" value="SANT"/>
    <property type="match status" value="1"/>
</dbReference>
<keyword evidence="4" id="KW-0804">Transcription</keyword>
<reference evidence="10" key="1">
    <citation type="submission" date="2023-02" db="EMBL/GenBank/DDBJ databases">
        <title>Genome of toxic invasive species Heracleum sosnowskyi carries increased number of genes despite the absence of recent whole-genome duplications.</title>
        <authorList>
            <person name="Schelkunov M."/>
            <person name="Shtratnikova V."/>
            <person name="Makarenko M."/>
            <person name="Klepikova A."/>
            <person name="Omelchenko D."/>
            <person name="Novikova G."/>
            <person name="Obukhova E."/>
            <person name="Bogdanov V."/>
            <person name="Penin A."/>
            <person name="Logacheva M."/>
        </authorList>
    </citation>
    <scope>NUCLEOTIDE SEQUENCE</scope>
    <source>
        <strain evidence="10">Hsosn_3</strain>
        <tissue evidence="10">Leaf</tissue>
    </source>
</reference>
<dbReference type="SUPFAM" id="SSF46689">
    <property type="entry name" value="Homeodomain-like"/>
    <property type="match status" value="1"/>
</dbReference>
<dbReference type="Gene3D" id="1.10.10.60">
    <property type="entry name" value="Homeodomain-like"/>
    <property type="match status" value="1"/>
</dbReference>
<evidence type="ECO:0000313" key="10">
    <source>
        <dbReference type="EMBL" id="KAK1371927.1"/>
    </source>
</evidence>
<dbReference type="AlphaFoldDB" id="A0AAD8MGD1"/>
<dbReference type="InterPro" id="IPR017884">
    <property type="entry name" value="SANT_dom"/>
</dbReference>
<evidence type="ECO:0000256" key="6">
    <source>
        <dbReference type="SAM" id="MobiDB-lite"/>
    </source>
</evidence>
<sequence>MVVQEMKGETENKSQNTSDMCRHVIPSGASLQSETLDPRPKNLSSFENEFMPKVRKPYTITKQREKWTEEEHQKFLEALKLYGRAWRHIEEHIGTKTAVQIRSHAQKFFSKVARDSNSVSAGSQISIEIPPPRPKKKPLHPYPRKVADFLMNRAVVQDQVDRSLSTDLSLNDVENLSPTSILPTIGSDPLSPAVSELNIHSLSPISCTSNPPSGTTSTVEKDHECLTSNSCATGKMLPASIENIPCSVPDSSSPSSSIMLFGKMVLITDSRKPSTLTEECNDFFSNKCREENFVDQNNKPENLKCQVSYEMLYSSTQTCENLFETKGSLNQDKSHADAVSRTLSWWSSCQKSPLRAAVSISLERRLVDEENGVVDSLCSSSGSVNEVYGMHPDAHGSQCRTNIQPRRNTRGFVPYKRCAEEIDSISLVNVFEESEAKKIRACS</sequence>
<accession>A0AAD8MGD1</accession>
<keyword evidence="5" id="KW-0539">Nucleus</keyword>